<evidence type="ECO:0000259" key="4">
    <source>
        <dbReference type="Pfam" id="PF03446"/>
    </source>
</evidence>
<dbReference type="GO" id="GO:0050661">
    <property type="term" value="F:NADP binding"/>
    <property type="evidence" value="ECO:0007669"/>
    <property type="project" value="InterPro"/>
</dbReference>
<dbReference type="Pfam" id="PF14833">
    <property type="entry name" value="NAD_binding_11"/>
    <property type="match status" value="1"/>
</dbReference>
<dbReference type="RefSeq" id="WP_186745048.1">
    <property type="nucleotide sequence ID" value="NZ_CP060394.1"/>
</dbReference>
<dbReference type="PANTHER" id="PTHR43580:SF2">
    <property type="entry name" value="CYTOKINE-LIKE NUCLEAR FACTOR N-PAC"/>
    <property type="match status" value="1"/>
</dbReference>
<gene>
    <name evidence="6" type="ORF">H7849_06250</name>
</gene>
<name>A0A7G8BLX5_9BACT</name>
<organism evidence="6 7">
    <name type="scientific">Alloacidobacterium dinghuense</name>
    <dbReference type="NCBI Taxonomy" id="2763107"/>
    <lineage>
        <taxon>Bacteria</taxon>
        <taxon>Pseudomonadati</taxon>
        <taxon>Acidobacteriota</taxon>
        <taxon>Terriglobia</taxon>
        <taxon>Terriglobales</taxon>
        <taxon>Acidobacteriaceae</taxon>
        <taxon>Alloacidobacterium</taxon>
    </lineage>
</organism>
<dbReference type="InterPro" id="IPR036291">
    <property type="entry name" value="NAD(P)-bd_dom_sf"/>
</dbReference>
<feature type="domain" description="6-phosphogluconate dehydrogenase NADP-binding" evidence="4">
    <location>
        <begin position="4"/>
        <end position="167"/>
    </location>
</feature>
<dbReference type="InterPro" id="IPR002204">
    <property type="entry name" value="3-OH-isobutyrate_DH-rel_CS"/>
</dbReference>
<accession>A0A7G8BLX5</accession>
<evidence type="ECO:0000256" key="1">
    <source>
        <dbReference type="ARBA" id="ARBA00023002"/>
    </source>
</evidence>
<evidence type="ECO:0000256" key="2">
    <source>
        <dbReference type="ARBA" id="ARBA00023027"/>
    </source>
</evidence>
<dbReference type="InterPro" id="IPR013328">
    <property type="entry name" value="6PGD_dom2"/>
</dbReference>
<dbReference type="KEGG" id="adin:H7849_06250"/>
<dbReference type="EMBL" id="CP060394">
    <property type="protein sequence ID" value="QNI33545.1"/>
    <property type="molecule type" value="Genomic_DNA"/>
</dbReference>
<feature type="domain" description="3-hydroxyisobutyrate dehydrogenase-like NAD-binding" evidence="5">
    <location>
        <begin position="170"/>
        <end position="288"/>
    </location>
</feature>
<keyword evidence="1" id="KW-0560">Oxidoreductase</keyword>
<dbReference type="InterPro" id="IPR015815">
    <property type="entry name" value="HIBADH-related"/>
</dbReference>
<evidence type="ECO:0000313" key="6">
    <source>
        <dbReference type="EMBL" id="QNI33545.1"/>
    </source>
</evidence>
<dbReference type="AlphaFoldDB" id="A0A7G8BLX5"/>
<dbReference type="InterPro" id="IPR051265">
    <property type="entry name" value="HIBADH-related_NP60_sf"/>
</dbReference>
<protein>
    <submittedName>
        <fullName evidence="6">NAD(P)-dependent oxidoreductase</fullName>
    </submittedName>
</protein>
<sequence length="292" mass="30771">MQSVALLGLGTMGRGMASNLTKAGFPLSVYNRRSEVARQWAHENRLDEKIRLENNPADAVSSADVVISMLADDDAAKSVWLGAKGAMSAVRPETILVESSTVSPAWIAELNSAGAAKQCRVLDAPVTGSKVQAANGELLFLVGGDADTLDLVRPVLQAMSRAIVHVGPSGSGACMKLVNNFLSGVQAASLAEALSMAMRLGISEDVTYDVLTNGAPGSPLVKTLTQRIRGKNYDTQFALQLMAKDLSYAIKLSEETGLPLHTARGALKVFERGLSSGLGEKDMSAVFEAIKP</sequence>
<reference evidence="6 7" key="1">
    <citation type="submission" date="2020-08" db="EMBL/GenBank/DDBJ databases">
        <title>Edaphobacter telluris sp. nov. and Acidobacterium dinghuensis sp. nov., two acidobacteria isolated from forest soil.</title>
        <authorList>
            <person name="Fu J."/>
            <person name="Qiu L."/>
        </authorList>
    </citation>
    <scope>NUCLEOTIDE SEQUENCE [LARGE SCALE GENOMIC DNA]</scope>
    <source>
        <strain evidence="6">4Y35</strain>
    </source>
</reference>
<dbReference type="Pfam" id="PF03446">
    <property type="entry name" value="NAD_binding_2"/>
    <property type="match status" value="1"/>
</dbReference>
<keyword evidence="2" id="KW-0520">NAD</keyword>
<evidence type="ECO:0000259" key="5">
    <source>
        <dbReference type="Pfam" id="PF14833"/>
    </source>
</evidence>
<dbReference type="InterPro" id="IPR029154">
    <property type="entry name" value="HIBADH-like_NADP-bd"/>
</dbReference>
<dbReference type="SUPFAM" id="SSF48179">
    <property type="entry name" value="6-phosphogluconate dehydrogenase C-terminal domain-like"/>
    <property type="match status" value="1"/>
</dbReference>
<dbReference type="PIRSF" id="PIRSF000103">
    <property type="entry name" value="HIBADH"/>
    <property type="match status" value="1"/>
</dbReference>
<proteinExistence type="predicted"/>
<evidence type="ECO:0000256" key="3">
    <source>
        <dbReference type="PIRSR" id="PIRSR000103-1"/>
    </source>
</evidence>
<dbReference type="GO" id="GO:0051287">
    <property type="term" value="F:NAD binding"/>
    <property type="evidence" value="ECO:0007669"/>
    <property type="project" value="InterPro"/>
</dbReference>
<dbReference type="SUPFAM" id="SSF51735">
    <property type="entry name" value="NAD(P)-binding Rossmann-fold domains"/>
    <property type="match status" value="1"/>
</dbReference>
<evidence type="ECO:0000313" key="7">
    <source>
        <dbReference type="Proteomes" id="UP000515312"/>
    </source>
</evidence>
<dbReference type="InterPro" id="IPR008927">
    <property type="entry name" value="6-PGluconate_DH-like_C_sf"/>
</dbReference>
<dbReference type="PROSITE" id="PS00895">
    <property type="entry name" value="3_HYDROXYISOBUT_DH"/>
    <property type="match status" value="1"/>
</dbReference>
<dbReference type="Gene3D" id="3.40.50.720">
    <property type="entry name" value="NAD(P)-binding Rossmann-like Domain"/>
    <property type="match status" value="1"/>
</dbReference>
<keyword evidence="7" id="KW-1185">Reference proteome</keyword>
<dbReference type="PANTHER" id="PTHR43580">
    <property type="entry name" value="OXIDOREDUCTASE GLYR1-RELATED"/>
    <property type="match status" value="1"/>
</dbReference>
<dbReference type="GO" id="GO:0016054">
    <property type="term" value="P:organic acid catabolic process"/>
    <property type="evidence" value="ECO:0007669"/>
    <property type="project" value="UniProtKB-ARBA"/>
</dbReference>
<dbReference type="GO" id="GO:0016491">
    <property type="term" value="F:oxidoreductase activity"/>
    <property type="evidence" value="ECO:0007669"/>
    <property type="project" value="UniProtKB-KW"/>
</dbReference>
<dbReference type="Proteomes" id="UP000515312">
    <property type="component" value="Chromosome"/>
</dbReference>
<dbReference type="InterPro" id="IPR006115">
    <property type="entry name" value="6PGDH_NADP-bd"/>
</dbReference>
<feature type="active site" evidence="3">
    <location>
        <position position="176"/>
    </location>
</feature>
<dbReference type="Gene3D" id="1.10.1040.10">
    <property type="entry name" value="N-(1-d-carboxylethyl)-l-norvaline Dehydrogenase, domain 2"/>
    <property type="match status" value="1"/>
</dbReference>